<dbReference type="Proteomes" id="UP000050320">
    <property type="component" value="Unassembled WGS sequence"/>
</dbReference>
<name>A0A0P9F413_9ARCH</name>
<protein>
    <recommendedName>
        <fullName evidence="5">Transposase</fullName>
    </recommendedName>
</protein>
<evidence type="ECO:0000313" key="4">
    <source>
        <dbReference type="Proteomes" id="UP000050515"/>
    </source>
</evidence>
<accession>A0A0P9F413</accession>
<evidence type="ECO:0000313" key="1">
    <source>
        <dbReference type="EMBL" id="KPV46371.1"/>
    </source>
</evidence>
<dbReference type="EMBL" id="LKBG01000040">
    <property type="protein sequence ID" value="KQB36199.1"/>
    <property type="molecule type" value="Genomic_DNA"/>
</dbReference>
<organism evidence="1 4">
    <name type="scientific">Acidiplasma aeolicum</name>
    <dbReference type="NCBI Taxonomy" id="507754"/>
    <lineage>
        <taxon>Archaea</taxon>
        <taxon>Methanobacteriati</taxon>
        <taxon>Thermoplasmatota</taxon>
        <taxon>Thermoplasmata</taxon>
        <taxon>Thermoplasmatales</taxon>
        <taxon>Ferroplasmaceae</taxon>
        <taxon>Acidiplasma</taxon>
    </lineage>
</organism>
<reference evidence="1 4" key="1">
    <citation type="submission" date="2015-09" db="EMBL/GenBank/DDBJ databases">
        <title>Draft genome sequence of Acidiplasma aeolicum DSM 18409.</title>
        <authorList>
            <person name="Hemp J."/>
        </authorList>
    </citation>
    <scope>NUCLEOTIDE SEQUENCE [LARGE SCALE GENOMIC DNA]</scope>
    <source>
        <strain evidence="1 4">V</strain>
    </source>
</reference>
<gene>
    <name evidence="2" type="ORF">AOG54_07850</name>
    <name evidence="1" type="ORF">SE19_05825</name>
</gene>
<dbReference type="Proteomes" id="UP000050515">
    <property type="component" value="Unassembled WGS sequence"/>
</dbReference>
<proteinExistence type="predicted"/>
<keyword evidence="3" id="KW-1185">Reference proteome</keyword>
<sequence length="65" mass="7785">MDYSITNEYYNDAKEGIKIIREIKNKISRLHGYKGYYSKLICNKLKKAMIFVRRNAITLSNEFYL</sequence>
<reference evidence="2 3" key="2">
    <citation type="submission" date="2015-09" db="EMBL/GenBank/DDBJ databases">
        <title>Heavy metals and arsenic resistance mechanisms in polyextremophilic archaea of the family Ferroplasmaceae.</title>
        <authorList>
            <person name="Bulaev A.G."/>
            <person name="Kanygina A.V."/>
        </authorList>
    </citation>
    <scope>NUCLEOTIDE SEQUENCE [LARGE SCALE GENOMIC DNA]</scope>
    <source>
        <strain evidence="2 3">VT</strain>
    </source>
</reference>
<dbReference type="AlphaFoldDB" id="A0A0P9F413"/>
<dbReference type="PATRIC" id="fig|507754.4.peg.1071"/>
<evidence type="ECO:0000313" key="2">
    <source>
        <dbReference type="EMBL" id="KQB36199.1"/>
    </source>
</evidence>
<dbReference type="EMBL" id="LJCQ01000255">
    <property type="protein sequence ID" value="KPV46371.1"/>
    <property type="molecule type" value="Genomic_DNA"/>
</dbReference>
<evidence type="ECO:0000313" key="3">
    <source>
        <dbReference type="Proteomes" id="UP000050320"/>
    </source>
</evidence>
<dbReference type="RefSeq" id="WP_054964264.1">
    <property type="nucleotide sequence ID" value="NZ_LJCQ01000255.1"/>
</dbReference>
<comment type="caution">
    <text evidence="1">The sequence shown here is derived from an EMBL/GenBank/DDBJ whole genome shotgun (WGS) entry which is preliminary data.</text>
</comment>
<evidence type="ECO:0008006" key="5">
    <source>
        <dbReference type="Google" id="ProtNLM"/>
    </source>
</evidence>